<dbReference type="KEGG" id="hra:EI982_10020"/>
<dbReference type="Gene3D" id="3.30.70.360">
    <property type="match status" value="1"/>
</dbReference>
<evidence type="ECO:0000313" key="10">
    <source>
        <dbReference type="Proteomes" id="UP000428325"/>
    </source>
</evidence>
<dbReference type="InterPro" id="IPR036264">
    <property type="entry name" value="Bact_exopeptidase_dim_dom"/>
</dbReference>
<protein>
    <submittedName>
        <fullName evidence="9">M20 family peptidase</fullName>
    </submittedName>
</protein>
<dbReference type="Proteomes" id="UP000428325">
    <property type="component" value="Chromosome"/>
</dbReference>
<evidence type="ECO:0000256" key="6">
    <source>
        <dbReference type="ARBA" id="ARBA00022833"/>
    </source>
</evidence>
<comment type="cofactor">
    <cofactor evidence="2">
        <name>Zn(2+)</name>
        <dbReference type="ChEBI" id="CHEBI:29105"/>
    </cofactor>
</comment>
<keyword evidence="6" id="KW-0862">Zinc</keyword>
<dbReference type="GeneID" id="43369876"/>
<evidence type="ECO:0000256" key="7">
    <source>
        <dbReference type="ARBA" id="ARBA00023285"/>
    </source>
</evidence>
<sequence>MSHQHSRTDDELTALIGELVSLETENPPGHEKRVAEFVHEWLTDRGIDATFVHEPYADRPQVAARVGDGEPTVVLNGHIDVVPAGDRDEWTHPPYAAEIDDGRLYGRGSADMKTGVAVGMMALADLGAEIGTDDLSGSIVFHAAIGEETGEPGTKTLLERGYGGDYGVVLEPTGMRTATSEKGLAWYEITVAGDPSHASRPEQGDNAITNARPVLDALESYDAEIADREDELVGQAHATVTKIEAGTKENVVPEDAVITIDRRFLPSESADAIDDEVDALLADVEADHGIETSWERTRTYESAAIDVDSDLADVFREQSAEHADISPDPWGVKGSTDVRNFVNDADIEAITWGPGELGQAHTYDESVDPAEAAVGLRTLKASVRELLE</sequence>
<feature type="domain" description="Peptidase M20 dimerisation" evidence="8">
    <location>
        <begin position="180"/>
        <end position="285"/>
    </location>
</feature>
<comment type="cofactor">
    <cofactor evidence="1">
        <name>Co(2+)</name>
        <dbReference type="ChEBI" id="CHEBI:48828"/>
    </cofactor>
</comment>
<gene>
    <name evidence="9" type="ORF">EI982_10020</name>
</gene>
<dbReference type="InterPro" id="IPR011650">
    <property type="entry name" value="Peptidase_M20_dimer"/>
</dbReference>
<dbReference type="Pfam" id="PF07687">
    <property type="entry name" value="M20_dimer"/>
    <property type="match status" value="1"/>
</dbReference>
<evidence type="ECO:0000256" key="3">
    <source>
        <dbReference type="ARBA" id="ARBA00006247"/>
    </source>
</evidence>
<dbReference type="EMBL" id="CP034345">
    <property type="protein sequence ID" value="QGX95104.1"/>
    <property type="molecule type" value="Genomic_DNA"/>
</dbReference>
<reference evidence="9 10" key="1">
    <citation type="submission" date="2018-12" db="EMBL/GenBank/DDBJ databases">
        <title>Complete genome sequence of Haloplanus rallus MBLA0036.</title>
        <authorList>
            <person name="Nam Y.-d."/>
            <person name="Kang J."/>
            <person name="Chung W.-H."/>
            <person name="Park Y.S."/>
        </authorList>
    </citation>
    <scope>NUCLEOTIDE SEQUENCE [LARGE SCALE GENOMIC DNA]</scope>
    <source>
        <strain evidence="9 10">MBLA0036</strain>
    </source>
</reference>
<dbReference type="SUPFAM" id="SSF55031">
    <property type="entry name" value="Bacterial exopeptidase dimerisation domain"/>
    <property type="match status" value="1"/>
</dbReference>
<dbReference type="GO" id="GO:0016787">
    <property type="term" value="F:hydrolase activity"/>
    <property type="evidence" value="ECO:0007669"/>
    <property type="project" value="UniProtKB-KW"/>
</dbReference>
<evidence type="ECO:0000256" key="4">
    <source>
        <dbReference type="ARBA" id="ARBA00022723"/>
    </source>
</evidence>
<proteinExistence type="inferred from homology"/>
<keyword evidence="7" id="KW-0170">Cobalt</keyword>
<dbReference type="InterPro" id="IPR050072">
    <property type="entry name" value="Peptidase_M20A"/>
</dbReference>
<dbReference type="InterPro" id="IPR010182">
    <property type="entry name" value="ArgE/DapE"/>
</dbReference>
<dbReference type="AlphaFoldDB" id="A0A6B9F9K7"/>
<keyword evidence="4" id="KW-0479">Metal-binding</keyword>
<dbReference type="InterPro" id="IPR002933">
    <property type="entry name" value="Peptidase_M20"/>
</dbReference>
<dbReference type="CDD" id="cd08659">
    <property type="entry name" value="M20_ArgE_DapE-like"/>
    <property type="match status" value="1"/>
</dbReference>
<name>A0A6B9F9K7_9EURY</name>
<dbReference type="SUPFAM" id="SSF53187">
    <property type="entry name" value="Zn-dependent exopeptidases"/>
    <property type="match status" value="1"/>
</dbReference>
<comment type="similarity">
    <text evidence="3">Belongs to the peptidase M20A family.</text>
</comment>
<evidence type="ECO:0000313" key="9">
    <source>
        <dbReference type="EMBL" id="QGX95104.1"/>
    </source>
</evidence>
<evidence type="ECO:0000256" key="5">
    <source>
        <dbReference type="ARBA" id="ARBA00022801"/>
    </source>
</evidence>
<evidence type="ECO:0000256" key="2">
    <source>
        <dbReference type="ARBA" id="ARBA00001947"/>
    </source>
</evidence>
<dbReference type="Pfam" id="PF01546">
    <property type="entry name" value="Peptidase_M20"/>
    <property type="match status" value="1"/>
</dbReference>
<dbReference type="NCBIfam" id="TIGR01910">
    <property type="entry name" value="DapE-ArgE"/>
    <property type="match status" value="1"/>
</dbReference>
<dbReference type="RefSeq" id="WP_157689560.1">
    <property type="nucleotide sequence ID" value="NZ_CP034345.1"/>
</dbReference>
<accession>A0A6B9F9K7</accession>
<keyword evidence="5" id="KW-0378">Hydrolase</keyword>
<organism evidence="9 10">
    <name type="scientific">Haloplanus rallus</name>
    <dbReference type="NCBI Taxonomy" id="1816183"/>
    <lineage>
        <taxon>Archaea</taxon>
        <taxon>Methanobacteriati</taxon>
        <taxon>Methanobacteriota</taxon>
        <taxon>Stenosarchaea group</taxon>
        <taxon>Halobacteria</taxon>
        <taxon>Halobacteriales</taxon>
        <taxon>Haloferacaceae</taxon>
        <taxon>Haloplanus</taxon>
    </lineage>
</organism>
<dbReference type="OrthoDB" id="24854at2157"/>
<evidence type="ECO:0000259" key="8">
    <source>
        <dbReference type="Pfam" id="PF07687"/>
    </source>
</evidence>
<dbReference type="GO" id="GO:0046872">
    <property type="term" value="F:metal ion binding"/>
    <property type="evidence" value="ECO:0007669"/>
    <property type="project" value="UniProtKB-KW"/>
</dbReference>
<evidence type="ECO:0000256" key="1">
    <source>
        <dbReference type="ARBA" id="ARBA00001941"/>
    </source>
</evidence>
<dbReference type="PANTHER" id="PTHR43808">
    <property type="entry name" value="ACETYLORNITHINE DEACETYLASE"/>
    <property type="match status" value="1"/>
</dbReference>
<dbReference type="Gene3D" id="3.40.630.10">
    <property type="entry name" value="Zn peptidases"/>
    <property type="match status" value="1"/>
</dbReference>
<keyword evidence="10" id="KW-1185">Reference proteome</keyword>